<dbReference type="Proteomes" id="UP001515943">
    <property type="component" value="Unassembled WGS sequence"/>
</dbReference>
<accession>A0ABX1FEW6</accession>
<dbReference type="EMBL" id="VSRL01000033">
    <property type="protein sequence ID" value="NKE57504.1"/>
    <property type="molecule type" value="Genomic_DNA"/>
</dbReference>
<dbReference type="RefSeq" id="WP_167973293.1">
    <property type="nucleotide sequence ID" value="NZ_VSRL01000033.1"/>
</dbReference>
<reference evidence="1 2" key="1">
    <citation type="submission" date="2019-08" db="EMBL/GenBank/DDBJ databases">
        <title>Lentzea from Indian Himalayas.</title>
        <authorList>
            <person name="Mandal S."/>
            <person name="Mallick Gupta A."/>
            <person name="Maiti P.K."/>
            <person name="Sarkar J."/>
            <person name="Mandal S."/>
        </authorList>
    </citation>
    <scope>NUCLEOTIDE SEQUENCE [LARGE SCALE GENOMIC DNA]</scope>
    <source>
        <strain evidence="1 2">PSKA42</strain>
    </source>
</reference>
<comment type="caution">
    <text evidence="1">The sequence shown here is derived from an EMBL/GenBank/DDBJ whole genome shotgun (WGS) entry which is preliminary data.</text>
</comment>
<gene>
    <name evidence="1" type="ORF">FXN61_11925</name>
</gene>
<organism evidence="1 2">
    <name type="scientific">Lentzea indica</name>
    <dbReference type="NCBI Taxonomy" id="2604800"/>
    <lineage>
        <taxon>Bacteria</taxon>
        <taxon>Bacillati</taxon>
        <taxon>Actinomycetota</taxon>
        <taxon>Actinomycetes</taxon>
        <taxon>Pseudonocardiales</taxon>
        <taxon>Pseudonocardiaceae</taxon>
        <taxon>Lentzea</taxon>
    </lineage>
</organism>
<protein>
    <submittedName>
        <fullName evidence="1">Uncharacterized protein</fullName>
    </submittedName>
</protein>
<keyword evidence="2" id="KW-1185">Reference proteome</keyword>
<proteinExistence type="predicted"/>
<sequence>MRDIVAVVVAVESPAGLLVDALNTLAAHLPPADRPMVCPLCPARSWPCAPFDQAARHVQDSGVAIGPFVPLDLHPQVWPPAP</sequence>
<evidence type="ECO:0000313" key="2">
    <source>
        <dbReference type="Proteomes" id="UP001515943"/>
    </source>
</evidence>
<evidence type="ECO:0000313" key="1">
    <source>
        <dbReference type="EMBL" id="NKE57504.1"/>
    </source>
</evidence>
<name>A0ABX1FEW6_9PSEU</name>